<feature type="compositionally biased region" description="Basic and acidic residues" evidence="14">
    <location>
        <begin position="119"/>
        <end position="130"/>
    </location>
</feature>
<dbReference type="Gene3D" id="1.10.630.10">
    <property type="entry name" value="Cytochrome P450"/>
    <property type="match status" value="1"/>
</dbReference>
<proteinExistence type="inferred from homology"/>
<evidence type="ECO:0000256" key="6">
    <source>
        <dbReference type="ARBA" id="ARBA00022692"/>
    </source>
</evidence>
<keyword evidence="9" id="KW-0560">Oxidoreductase</keyword>
<name>A0A1Y2J228_TRAC3</name>
<dbReference type="GO" id="GO:0016020">
    <property type="term" value="C:membrane"/>
    <property type="evidence" value="ECO:0007669"/>
    <property type="project" value="UniProtKB-SubCell"/>
</dbReference>
<dbReference type="PRINTS" id="PR00463">
    <property type="entry name" value="EP450I"/>
</dbReference>
<keyword evidence="11" id="KW-0503">Monooxygenase</keyword>
<evidence type="ECO:0000256" key="5">
    <source>
        <dbReference type="ARBA" id="ARBA00022617"/>
    </source>
</evidence>
<evidence type="ECO:0000313" key="17">
    <source>
        <dbReference type="Proteomes" id="UP000193067"/>
    </source>
</evidence>
<sequence length="548" mass="61733">MFGCSPVSSNMLVTHNTWEVITHSCGLFSFGIILASSVALLVYVRSLAIWRSRSRGLPLPPGPTPLPFVGNILDVGRWDNQWTGFKSLCSQYGDMVYLNILGRHVLIAGSPRSVAELLDKRSSNTSDRPDSPTIPLTGNDAALSTMPYGQWWRDHRRAFWQIFQPRVIERYRDAQRASVRKLLCKVLSSPTKLQEHLRYAFAATMIKILYGIDAKDEDDEHVQLIDEALARSIEIMTGGHLIDFLPWLQYLPRWVPGTGFRRELDKCKAAIDDTKEVPFAKMKATLESADKSALATLLLRAGDNTDMTSKAHYEEIIKNVGLVAIEGGSDTSFSTLLGLFVAMSLYPDVQNKAQAELDAVVGRHRLPDFEDQDSLVYIKAIVKEVLRWHTALPLSLPHRTLEDDEVDGYFIPAGTTIIPNTWAMLHDPEVYEEPERFMPERFIRDGKLDLSVGDPAVYAFGYGRRQVDRKLRILPILVCAGRHFADETLFLSIASILHILRIEPPLDKQGNPIIVEYGHTSGLVSYPRDIRCTIKPRFEEARSLCSDQ</sequence>
<evidence type="ECO:0000256" key="7">
    <source>
        <dbReference type="ARBA" id="ARBA00022723"/>
    </source>
</evidence>
<evidence type="ECO:0000256" key="3">
    <source>
        <dbReference type="ARBA" id="ARBA00005179"/>
    </source>
</evidence>
<feature type="binding site" description="axial binding residue" evidence="13">
    <location>
        <position position="479"/>
    </location>
    <ligand>
        <name>heme</name>
        <dbReference type="ChEBI" id="CHEBI:30413"/>
    </ligand>
    <ligandPart>
        <name>Fe</name>
        <dbReference type="ChEBI" id="CHEBI:18248"/>
    </ligandPart>
</feature>
<protein>
    <submittedName>
        <fullName evidence="16">Cytochrome P450</fullName>
    </submittedName>
</protein>
<feature type="transmembrane region" description="Helical" evidence="15">
    <location>
        <begin position="20"/>
        <end position="44"/>
    </location>
</feature>
<dbReference type="PANTHER" id="PTHR46300:SF7">
    <property type="entry name" value="P450, PUTATIVE (EUROFUNG)-RELATED"/>
    <property type="match status" value="1"/>
</dbReference>
<accession>A0A1Y2J228</accession>
<reference evidence="16 17" key="1">
    <citation type="journal article" date="2015" name="Biotechnol. Biofuels">
        <title>Enhanced degradation of softwood versus hardwood by the white-rot fungus Pycnoporus coccineus.</title>
        <authorList>
            <person name="Couturier M."/>
            <person name="Navarro D."/>
            <person name="Chevret D."/>
            <person name="Henrissat B."/>
            <person name="Piumi F."/>
            <person name="Ruiz-Duenas F.J."/>
            <person name="Martinez A.T."/>
            <person name="Grigoriev I.V."/>
            <person name="Riley R."/>
            <person name="Lipzen A."/>
            <person name="Berrin J.G."/>
            <person name="Master E.R."/>
            <person name="Rosso M.N."/>
        </authorList>
    </citation>
    <scope>NUCLEOTIDE SEQUENCE [LARGE SCALE GENOMIC DNA]</scope>
    <source>
        <strain evidence="16 17">BRFM310</strain>
    </source>
</reference>
<evidence type="ECO:0000256" key="10">
    <source>
        <dbReference type="ARBA" id="ARBA00023004"/>
    </source>
</evidence>
<dbReference type="Pfam" id="PF00067">
    <property type="entry name" value="p450"/>
    <property type="match status" value="1"/>
</dbReference>
<keyword evidence="17" id="KW-1185">Reference proteome</keyword>
<dbReference type="OrthoDB" id="2789670at2759"/>
<dbReference type="GO" id="GO:0005506">
    <property type="term" value="F:iron ion binding"/>
    <property type="evidence" value="ECO:0007669"/>
    <property type="project" value="InterPro"/>
</dbReference>
<dbReference type="CDD" id="cd11065">
    <property type="entry name" value="CYP64-like"/>
    <property type="match status" value="1"/>
</dbReference>
<dbReference type="InterPro" id="IPR050364">
    <property type="entry name" value="Cytochrome_P450_fung"/>
</dbReference>
<evidence type="ECO:0000256" key="14">
    <source>
        <dbReference type="SAM" id="MobiDB-lite"/>
    </source>
</evidence>
<comment type="pathway">
    <text evidence="3">Secondary metabolite biosynthesis.</text>
</comment>
<keyword evidence="7 13" id="KW-0479">Metal-binding</keyword>
<comment type="subcellular location">
    <subcellularLocation>
        <location evidence="2">Membrane</location>
        <topology evidence="2">Single-pass membrane protein</topology>
    </subcellularLocation>
</comment>
<gene>
    <name evidence="16" type="ORF">PYCCODRAFT_1382082</name>
</gene>
<evidence type="ECO:0000256" key="2">
    <source>
        <dbReference type="ARBA" id="ARBA00004167"/>
    </source>
</evidence>
<keyword evidence="10 13" id="KW-0408">Iron</keyword>
<dbReference type="STRING" id="1353009.A0A1Y2J228"/>
<evidence type="ECO:0000256" key="12">
    <source>
        <dbReference type="ARBA" id="ARBA00023136"/>
    </source>
</evidence>
<evidence type="ECO:0000256" key="11">
    <source>
        <dbReference type="ARBA" id="ARBA00023033"/>
    </source>
</evidence>
<dbReference type="InterPro" id="IPR001128">
    <property type="entry name" value="Cyt_P450"/>
</dbReference>
<evidence type="ECO:0000256" key="4">
    <source>
        <dbReference type="ARBA" id="ARBA00010617"/>
    </source>
</evidence>
<keyword evidence="6 15" id="KW-0812">Transmembrane</keyword>
<keyword evidence="5 13" id="KW-0349">Heme</keyword>
<dbReference type="EMBL" id="KZ084088">
    <property type="protein sequence ID" value="OSD07367.1"/>
    <property type="molecule type" value="Genomic_DNA"/>
</dbReference>
<dbReference type="SUPFAM" id="SSF48264">
    <property type="entry name" value="Cytochrome P450"/>
    <property type="match status" value="1"/>
</dbReference>
<dbReference type="GO" id="GO:0020037">
    <property type="term" value="F:heme binding"/>
    <property type="evidence" value="ECO:0007669"/>
    <property type="project" value="InterPro"/>
</dbReference>
<dbReference type="Proteomes" id="UP000193067">
    <property type="component" value="Unassembled WGS sequence"/>
</dbReference>
<comment type="similarity">
    <text evidence="4">Belongs to the cytochrome P450 family.</text>
</comment>
<evidence type="ECO:0000256" key="15">
    <source>
        <dbReference type="SAM" id="Phobius"/>
    </source>
</evidence>
<feature type="region of interest" description="Disordered" evidence="14">
    <location>
        <begin position="119"/>
        <end position="139"/>
    </location>
</feature>
<dbReference type="AlphaFoldDB" id="A0A1Y2J228"/>
<comment type="cofactor">
    <cofactor evidence="1 13">
        <name>heme</name>
        <dbReference type="ChEBI" id="CHEBI:30413"/>
    </cofactor>
</comment>
<evidence type="ECO:0000256" key="9">
    <source>
        <dbReference type="ARBA" id="ARBA00023002"/>
    </source>
</evidence>
<dbReference type="GO" id="GO:0016705">
    <property type="term" value="F:oxidoreductase activity, acting on paired donors, with incorporation or reduction of molecular oxygen"/>
    <property type="evidence" value="ECO:0007669"/>
    <property type="project" value="InterPro"/>
</dbReference>
<dbReference type="GO" id="GO:0004497">
    <property type="term" value="F:monooxygenase activity"/>
    <property type="evidence" value="ECO:0007669"/>
    <property type="project" value="UniProtKB-KW"/>
</dbReference>
<evidence type="ECO:0000256" key="1">
    <source>
        <dbReference type="ARBA" id="ARBA00001971"/>
    </source>
</evidence>
<dbReference type="InterPro" id="IPR002401">
    <property type="entry name" value="Cyt_P450_E_grp-I"/>
</dbReference>
<evidence type="ECO:0000256" key="8">
    <source>
        <dbReference type="ARBA" id="ARBA00022989"/>
    </source>
</evidence>
<evidence type="ECO:0000256" key="13">
    <source>
        <dbReference type="PIRSR" id="PIRSR602401-1"/>
    </source>
</evidence>
<organism evidence="16 17">
    <name type="scientific">Trametes coccinea (strain BRFM310)</name>
    <name type="common">Pycnoporus coccineus</name>
    <dbReference type="NCBI Taxonomy" id="1353009"/>
    <lineage>
        <taxon>Eukaryota</taxon>
        <taxon>Fungi</taxon>
        <taxon>Dikarya</taxon>
        <taxon>Basidiomycota</taxon>
        <taxon>Agaricomycotina</taxon>
        <taxon>Agaricomycetes</taxon>
        <taxon>Polyporales</taxon>
        <taxon>Polyporaceae</taxon>
        <taxon>Trametes</taxon>
    </lineage>
</organism>
<dbReference type="InterPro" id="IPR036396">
    <property type="entry name" value="Cyt_P450_sf"/>
</dbReference>
<keyword evidence="8 15" id="KW-1133">Transmembrane helix</keyword>
<evidence type="ECO:0000313" key="16">
    <source>
        <dbReference type="EMBL" id="OSD07367.1"/>
    </source>
</evidence>
<keyword evidence="12 15" id="KW-0472">Membrane</keyword>
<dbReference type="PANTHER" id="PTHR46300">
    <property type="entry name" value="P450, PUTATIVE (EUROFUNG)-RELATED-RELATED"/>
    <property type="match status" value="1"/>
</dbReference>